<dbReference type="EMBL" id="VIGC01000001">
    <property type="protein sequence ID" value="TQE97835.1"/>
    <property type="molecule type" value="Genomic_DNA"/>
</dbReference>
<dbReference type="GO" id="GO:0005886">
    <property type="term" value="C:plasma membrane"/>
    <property type="evidence" value="ECO:0007669"/>
    <property type="project" value="UniProtKB-SubCell"/>
</dbReference>
<feature type="transmembrane region" description="Helical" evidence="8">
    <location>
        <begin position="196"/>
        <end position="213"/>
    </location>
</feature>
<evidence type="ECO:0000256" key="4">
    <source>
        <dbReference type="ARBA" id="ARBA00022679"/>
    </source>
</evidence>
<keyword evidence="11" id="KW-1185">Reference proteome</keyword>
<proteinExistence type="predicted"/>
<name>A0A540VM48_9CHLR</name>
<feature type="transmembrane region" description="Helical" evidence="8">
    <location>
        <begin position="278"/>
        <end position="300"/>
    </location>
</feature>
<dbReference type="PANTHER" id="PTHR33908:SF3">
    <property type="entry name" value="UNDECAPRENYL PHOSPHATE-ALPHA-4-AMINO-4-DEOXY-L-ARABINOSE ARABINOSYL TRANSFERASE"/>
    <property type="match status" value="1"/>
</dbReference>
<evidence type="ECO:0000256" key="6">
    <source>
        <dbReference type="ARBA" id="ARBA00022989"/>
    </source>
</evidence>
<protein>
    <submittedName>
        <fullName evidence="10">Phospholipid carrier-dependent glycosyltransferase</fullName>
    </submittedName>
</protein>
<dbReference type="OrthoDB" id="141525at2"/>
<feature type="transmembrane region" description="Helical" evidence="8">
    <location>
        <begin position="406"/>
        <end position="430"/>
    </location>
</feature>
<dbReference type="InterPro" id="IPR038731">
    <property type="entry name" value="RgtA/B/C-like"/>
</dbReference>
<evidence type="ECO:0000259" key="9">
    <source>
        <dbReference type="Pfam" id="PF13231"/>
    </source>
</evidence>
<dbReference type="GO" id="GO:0009103">
    <property type="term" value="P:lipopolysaccharide biosynthetic process"/>
    <property type="evidence" value="ECO:0007669"/>
    <property type="project" value="UniProtKB-ARBA"/>
</dbReference>
<evidence type="ECO:0000256" key="8">
    <source>
        <dbReference type="SAM" id="Phobius"/>
    </source>
</evidence>
<dbReference type="PANTHER" id="PTHR33908">
    <property type="entry name" value="MANNOSYLTRANSFERASE YKCB-RELATED"/>
    <property type="match status" value="1"/>
</dbReference>
<feature type="domain" description="Glycosyltransferase RgtA/B/C/D-like" evidence="9">
    <location>
        <begin position="147"/>
        <end position="254"/>
    </location>
</feature>
<dbReference type="InParanoid" id="A0A540VM48"/>
<feature type="transmembrane region" description="Helical" evidence="8">
    <location>
        <begin position="347"/>
        <end position="370"/>
    </location>
</feature>
<dbReference type="RefSeq" id="WP_141608045.1">
    <property type="nucleotide sequence ID" value="NZ_VIGC02000001.1"/>
</dbReference>
<comment type="subcellular location">
    <subcellularLocation>
        <location evidence="1">Cell membrane</location>
        <topology evidence="1">Multi-pass membrane protein</topology>
    </subcellularLocation>
</comment>
<evidence type="ECO:0000313" key="11">
    <source>
        <dbReference type="Proteomes" id="UP000317371"/>
    </source>
</evidence>
<feature type="transmembrane region" description="Helical" evidence="8">
    <location>
        <begin position="442"/>
        <end position="464"/>
    </location>
</feature>
<keyword evidence="7 8" id="KW-0472">Membrane</keyword>
<evidence type="ECO:0000313" key="10">
    <source>
        <dbReference type="EMBL" id="TQE97835.1"/>
    </source>
</evidence>
<dbReference type="AlphaFoldDB" id="A0A540VM48"/>
<keyword evidence="5 8" id="KW-0812">Transmembrane</keyword>
<dbReference type="InterPro" id="IPR050297">
    <property type="entry name" value="LipidA_mod_glycosyltrf_83"/>
</dbReference>
<feature type="transmembrane region" description="Helical" evidence="8">
    <location>
        <begin position="382"/>
        <end position="400"/>
    </location>
</feature>
<dbReference type="Proteomes" id="UP000317371">
    <property type="component" value="Unassembled WGS sequence"/>
</dbReference>
<evidence type="ECO:0000256" key="3">
    <source>
        <dbReference type="ARBA" id="ARBA00022676"/>
    </source>
</evidence>
<evidence type="ECO:0000256" key="1">
    <source>
        <dbReference type="ARBA" id="ARBA00004651"/>
    </source>
</evidence>
<evidence type="ECO:0000256" key="7">
    <source>
        <dbReference type="ARBA" id="ARBA00023136"/>
    </source>
</evidence>
<keyword evidence="3" id="KW-0328">Glycosyltransferase</keyword>
<accession>A0A540VM48</accession>
<keyword evidence="4 10" id="KW-0808">Transferase</keyword>
<gene>
    <name evidence="10" type="ORF">FKZ61_00175</name>
</gene>
<reference evidence="10 11" key="1">
    <citation type="submission" date="2019-06" db="EMBL/GenBank/DDBJ databases">
        <title>Genome sequence of Litorilinea aerophila BAA-2444.</title>
        <authorList>
            <person name="Maclea K.S."/>
            <person name="Maurais E.G."/>
            <person name="Iannazzi L.C."/>
        </authorList>
    </citation>
    <scope>NUCLEOTIDE SEQUENCE [LARGE SCALE GENOMIC DNA]</scope>
    <source>
        <strain evidence="10 11">ATCC BAA-2444</strain>
    </source>
</reference>
<feature type="transmembrane region" description="Helical" evidence="8">
    <location>
        <begin position="166"/>
        <end position="184"/>
    </location>
</feature>
<sequence>MIRFWQSLTAESTALAGARPAQPQIWSRLRAALGQRQLLAVLLVALAIWLPRGFQLDQYVTVDESKWLVRSANFYEALVNGHYQHTFQHGHPGVTIMWAGTAGFLWKFPAYARLAPGQFAWTDDAFTDFLNQHGLTALEMLAAGRTFIVLANALVLALAFWYAWRLLGLLPATLGFALIAFSPFHSALSRLMHPDSLLSTFLLFTALAYLHYLHRGRRPLDLLIAGLGAALTILTKTPGIFLFPLLGLYGLVDHVVQVVGTPGWRWRDLVWGRTLVRFVAPLAVWVLIFALFYFLMWPALWVAPVDTLREVLDISGDYALQGHSSPIFFDGRIINGDPGSLFYPVTYLWRSTPPVLLGLLLGLVVLAAGWGPGRERGARQTGWGMLAIALFFTIFMDLGAKKFDRYLLPVYMPLDIVAGLGWGAATLWLARLPRPNLARWAPALLAGGVVLGQAGLSLPTYPYYITYYNPLMGGPAKAPEVMLIGWGEGLDEAARYLNETVDPNTTTVSSWYPRGPFSYFYKGVTDSNRAFWEADYDVIYHHQWQRELPSRRMMAYFNTLTPVKTISLNGIEYVRIYDMRQAPAADYTVEWGNAIRLVYYDTFSGAMYPGMRFDMTMYLVKVAPLDKNLNILVRLVNADGHELMRVDGWPEGMATAKWPIGEVLRSNDYKVDIPPDTPPGLYRIEVSFYDPATLEHLPVTSVNTGELLPEPYVLDYLIVGDLPETPRHPLEPPADLGGQIRLFGADLLDENGQARANKQATYGPGEAIRLRLFWRALDFMYTDYTAFVHLVGPDGTLIGQQDKQPLDGFIPTSYWPPRQIIADDYTVPIPADAPAGTYTLRVGLYDLATMARLPVTRDGEPAGDAVTVAEIPIGVR</sequence>
<keyword evidence="6 8" id="KW-1133">Transmembrane helix</keyword>
<feature type="transmembrane region" description="Helical" evidence="8">
    <location>
        <begin position="220"/>
        <end position="241"/>
    </location>
</feature>
<keyword evidence="2" id="KW-1003">Cell membrane</keyword>
<dbReference type="GO" id="GO:0010041">
    <property type="term" value="P:response to iron(III) ion"/>
    <property type="evidence" value="ECO:0007669"/>
    <property type="project" value="TreeGrafter"/>
</dbReference>
<dbReference type="Pfam" id="PF13231">
    <property type="entry name" value="PMT_2"/>
    <property type="match status" value="1"/>
</dbReference>
<evidence type="ECO:0000256" key="5">
    <source>
        <dbReference type="ARBA" id="ARBA00022692"/>
    </source>
</evidence>
<organism evidence="10 11">
    <name type="scientific">Litorilinea aerophila</name>
    <dbReference type="NCBI Taxonomy" id="1204385"/>
    <lineage>
        <taxon>Bacteria</taxon>
        <taxon>Bacillati</taxon>
        <taxon>Chloroflexota</taxon>
        <taxon>Caldilineae</taxon>
        <taxon>Caldilineales</taxon>
        <taxon>Caldilineaceae</taxon>
        <taxon>Litorilinea</taxon>
    </lineage>
</organism>
<feature type="transmembrane region" description="Helical" evidence="8">
    <location>
        <begin position="140"/>
        <end position="161"/>
    </location>
</feature>
<evidence type="ECO:0000256" key="2">
    <source>
        <dbReference type="ARBA" id="ARBA00022475"/>
    </source>
</evidence>
<dbReference type="GO" id="GO:0016763">
    <property type="term" value="F:pentosyltransferase activity"/>
    <property type="evidence" value="ECO:0007669"/>
    <property type="project" value="TreeGrafter"/>
</dbReference>
<comment type="caution">
    <text evidence="10">The sequence shown here is derived from an EMBL/GenBank/DDBJ whole genome shotgun (WGS) entry which is preliminary data.</text>
</comment>